<dbReference type="Proteomes" id="UP001209681">
    <property type="component" value="Unassembled WGS sequence"/>
</dbReference>
<evidence type="ECO:0000313" key="2">
    <source>
        <dbReference type="Proteomes" id="UP001209681"/>
    </source>
</evidence>
<reference evidence="1 2" key="1">
    <citation type="submission" date="2022-11" db="EMBL/GenBank/DDBJ databases">
        <title>Desulfobotulus tamanensis H1 sp. nov. - anaerobic, alkaliphilic, sulphate reducing bacterium isolated from terrestrial mud volcano.</title>
        <authorList>
            <person name="Frolova A."/>
            <person name="Merkel A.Y."/>
            <person name="Slobodkin A.I."/>
        </authorList>
    </citation>
    <scope>NUCLEOTIDE SEQUENCE [LARGE SCALE GENOMIC DNA]</scope>
    <source>
        <strain evidence="1 2">H1</strain>
    </source>
</reference>
<dbReference type="EMBL" id="JAPFPW010000049">
    <property type="protein sequence ID" value="MCW7755446.1"/>
    <property type="molecule type" value="Genomic_DNA"/>
</dbReference>
<sequence length="186" mass="21284">MEIEVDEHGFPTLNQFSEDGFVDCVLRITNRQDSQDTYNFDLRASYNGLVLGFGVEIIKGIKGGFDEDMNLIQDHVYIKGIKFYRTGPESDNLITVLASLYGFSDVSAKMTSEERFTGIALHQGEIDMISTPIKMKLFGRDRDDDLEESYNESFFNLDLRNGYVFWNEKDQEYRKPLIRGLSAGMA</sequence>
<evidence type="ECO:0000313" key="1">
    <source>
        <dbReference type="EMBL" id="MCW7755446.1"/>
    </source>
</evidence>
<protein>
    <submittedName>
        <fullName evidence="1">Uncharacterized protein</fullName>
    </submittedName>
</protein>
<gene>
    <name evidence="1" type="ORF">OOT00_15830</name>
</gene>
<comment type="caution">
    <text evidence="1">The sequence shown here is derived from an EMBL/GenBank/DDBJ whole genome shotgun (WGS) entry which is preliminary data.</text>
</comment>
<name>A0ABT3NE32_9BACT</name>
<organism evidence="1 2">
    <name type="scientific">Desulfobotulus pelophilus</name>
    <dbReference type="NCBI Taxonomy" id="2823377"/>
    <lineage>
        <taxon>Bacteria</taxon>
        <taxon>Pseudomonadati</taxon>
        <taxon>Thermodesulfobacteriota</taxon>
        <taxon>Desulfobacteria</taxon>
        <taxon>Desulfobacterales</taxon>
        <taxon>Desulfobacteraceae</taxon>
        <taxon>Desulfobotulus</taxon>
    </lineage>
</organism>
<keyword evidence="2" id="KW-1185">Reference proteome</keyword>
<proteinExistence type="predicted"/>
<accession>A0ABT3NE32</accession>
<dbReference type="RefSeq" id="WP_265426394.1">
    <property type="nucleotide sequence ID" value="NZ_JAPFPW010000049.1"/>
</dbReference>